<dbReference type="VEuPathDB" id="TriTrypDB:C4B63_17g270"/>
<dbReference type="CDD" id="cd22343">
    <property type="entry name" value="PDDEXK_lambda_exonuclease-like"/>
    <property type="match status" value="1"/>
</dbReference>
<feature type="domain" description="YqaJ viral recombinase" evidence="1">
    <location>
        <begin position="10"/>
        <end position="198"/>
    </location>
</feature>
<dbReference type="VEuPathDB" id="TriTrypDB:TcBrA4_0103770"/>
<proteinExistence type="predicted"/>
<dbReference type="GO" id="GO:0006281">
    <property type="term" value="P:DNA repair"/>
    <property type="evidence" value="ECO:0007669"/>
    <property type="project" value="UniProtKB-ARBA"/>
</dbReference>
<accession>A0A2V2XD21</accession>
<dbReference type="VEuPathDB" id="TriTrypDB:C3747_12g439"/>
<dbReference type="PANTHER" id="PTHR46609:SF6">
    <property type="entry name" value="EXONUCLEASE, PHAGE-TYPE_RECB, C-TERMINAL DOMAIN-CONTAINING PROTEIN-RELATED"/>
    <property type="match status" value="1"/>
</dbReference>
<comment type="caution">
    <text evidence="2">The sequence shown here is derived from an EMBL/GenBank/DDBJ whole genome shotgun (WGS) entry which is preliminary data.</text>
</comment>
<dbReference type="InterPro" id="IPR019080">
    <property type="entry name" value="YqaJ_viral_recombinase"/>
</dbReference>
<dbReference type="VEuPathDB" id="TriTrypDB:ECC02_003695"/>
<dbReference type="OMA" id="WLDRRFE"/>
<dbReference type="VEuPathDB" id="TriTrypDB:TcCLB.506223.60"/>
<evidence type="ECO:0000259" key="1">
    <source>
        <dbReference type="Pfam" id="PF09588"/>
    </source>
</evidence>
<dbReference type="VEuPathDB" id="TriTrypDB:BCY84_18342"/>
<name>A0A2V2XD21_TRYCR</name>
<dbReference type="AlphaFoldDB" id="A0A2V2XD21"/>
<dbReference type="VEuPathDB" id="TriTrypDB:TcG_00204"/>
<dbReference type="SUPFAM" id="SSF52980">
    <property type="entry name" value="Restriction endonuclease-like"/>
    <property type="match status" value="1"/>
</dbReference>
<dbReference type="InterPro" id="IPR051703">
    <property type="entry name" value="NF-kappa-B_Signaling_Reg"/>
</dbReference>
<dbReference type="Proteomes" id="UP000246078">
    <property type="component" value="Unassembled WGS sequence"/>
</dbReference>
<dbReference type="VEuPathDB" id="TriTrypDB:TcYC6_0052700"/>
<dbReference type="PANTHER" id="PTHR46609">
    <property type="entry name" value="EXONUCLEASE, PHAGE-TYPE/RECB, C-TERMINAL DOMAIN-CONTAINING PROTEIN"/>
    <property type="match status" value="1"/>
</dbReference>
<organism evidence="2 3">
    <name type="scientific">Trypanosoma cruzi</name>
    <dbReference type="NCBI Taxonomy" id="5693"/>
    <lineage>
        <taxon>Eukaryota</taxon>
        <taxon>Discoba</taxon>
        <taxon>Euglenozoa</taxon>
        <taxon>Kinetoplastea</taxon>
        <taxon>Metakinetoplastina</taxon>
        <taxon>Trypanosomatida</taxon>
        <taxon>Trypanosomatidae</taxon>
        <taxon>Trypanosoma</taxon>
        <taxon>Schizotrypanum</taxon>
    </lineage>
</organism>
<dbReference type="Pfam" id="PF09588">
    <property type="entry name" value="YqaJ"/>
    <property type="match status" value="1"/>
</dbReference>
<dbReference type="VEuPathDB" id="TriTrypDB:TcCL_NonESM00999"/>
<dbReference type="InterPro" id="IPR011335">
    <property type="entry name" value="Restrct_endonuc-II-like"/>
</dbReference>
<dbReference type="VEuPathDB" id="TriTrypDB:TcCLB.511717.150"/>
<evidence type="ECO:0000313" key="3">
    <source>
        <dbReference type="Proteomes" id="UP000246078"/>
    </source>
</evidence>
<dbReference type="VEuPathDB" id="TriTrypDB:TCSYLVIO_004151"/>
<dbReference type="VEuPathDB" id="TriTrypDB:TCDM_05055"/>
<dbReference type="VEuPathDB" id="TriTrypDB:Tc_MARK_2897"/>
<evidence type="ECO:0000313" key="2">
    <source>
        <dbReference type="EMBL" id="PWV18746.1"/>
    </source>
</evidence>
<protein>
    <recommendedName>
        <fullName evidence="1">YqaJ viral recombinase domain-containing protein</fullName>
    </recommendedName>
</protein>
<gene>
    <name evidence="2" type="ORF">C3747_12g439</name>
</gene>
<dbReference type="Gene3D" id="3.90.320.10">
    <property type="match status" value="1"/>
</dbReference>
<reference evidence="2 3" key="1">
    <citation type="journal article" date="2018" name="Microb. Genom.">
        <title>Expanding an expanded genome: long-read sequencing of Trypanosoma cruzi.</title>
        <authorList>
            <person name="Berna L."/>
            <person name="Rodriguez M."/>
            <person name="Chiribao M.L."/>
            <person name="Parodi-Talice A."/>
            <person name="Pita S."/>
            <person name="Rijo G."/>
            <person name="Alvarez-Valin F."/>
            <person name="Robello C."/>
        </authorList>
    </citation>
    <scope>NUCLEOTIDE SEQUENCE [LARGE SCALE GENOMIC DNA]</scope>
    <source>
        <strain evidence="2 3">TCC</strain>
    </source>
</reference>
<sequence>MAQHPKKLQWKEGFPFGLSASQFGMALGFCGRVVDFVDYLRNVVGTELEFKCNASTVHGNKTEPKARALYELLTGTTVSDGGFFVTDDRLLGCSPDGRIFYDVNLSLPSSSDCVKSDIEHTSPDTPVSVPIPFCSKWGRQGKRTVAPARVATQRACRLLEIKSPYYSLYDGSKPEYQPFGIPLHYLCQMQGQMAIANADECDFFVYLDRCVCQVVAWRVRRSSEFWKWAKPKLLQVVEWVRDGPPASLDRRFEFEAFDFDKIVVEPLIFPYDITANLPILDARRFPFFQRHPNPYLGTVCGTNQEGILRGLTSAVTRFLFHVDVDENPVGTTNKHHNDDAVIWCRSTDSVVYGAALALSWNAVAVARSPIIGKKLAVVRPHDFNDDRIICRIYAAEEKQEGNDYDTIYVHFFQRDFFHSLEPLECARGFESAPGVGYGGNGVAGYVNLPMSERHRL</sequence>
<dbReference type="OrthoDB" id="261614at2759"/>
<dbReference type="EMBL" id="PRFC01000012">
    <property type="protein sequence ID" value="PWV18746.1"/>
    <property type="molecule type" value="Genomic_DNA"/>
</dbReference>
<dbReference type="InterPro" id="IPR011604">
    <property type="entry name" value="PDDEXK-like_dom_sf"/>
</dbReference>